<protein>
    <recommendedName>
        <fullName evidence="3">Nephrocystin 3-like N-terminal domain-containing protein</fullName>
    </recommendedName>
</protein>
<dbReference type="OrthoDB" id="4760524at2759"/>
<dbReference type="RefSeq" id="XP_043014293.1">
    <property type="nucleotide sequence ID" value="XM_043149685.1"/>
</dbReference>
<keyword evidence="5" id="KW-1185">Reference proteome</keyword>
<evidence type="ECO:0000313" key="5">
    <source>
        <dbReference type="Proteomes" id="UP001049176"/>
    </source>
</evidence>
<keyword evidence="1" id="KW-0677">Repeat</keyword>
<dbReference type="InterPro" id="IPR056884">
    <property type="entry name" value="NPHP3-like_N"/>
</dbReference>
<evidence type="ECO:0000313" key="4">
    <source>
        <dbReference type="EMBL" id="KAG7097823.1"/>
    </source>
</evidence>
<feature type="compositionally biased region" description="Polar residues" evidence="2">
    <location>
        <begin position="183"/>
        <end position="218"/>
    </location>
</feature>
<feature type="compositionally biased region" description="Basic and acidic residues" evidence="2">
    <location>
        <begin position="107"/>
        <end position="122"/>
    </location>
</feature>
<dbReference type="PANTHER" id="PTHR10039:SF17">
    <property type="entry name" value="FUNGAL STAND N-TERMINAL GOODBYE DOMAIN-CONTAINING PROTEIN-RELATED"/>
    <property type="match status" value="1"/>
</dbReference>
<evidence type="ECO:0000259" key="3">
    <source>
        <dbReference type="Pfam" id="PF24883"/>
    </source>
</evidence>
<dbReference type="Proteomes" id="UP001049176">
    <property type="component" value="Chromosome 2"/>
</dbReference>
<sequence length="723" mass="82583">MQPQPFNPYKDFAVHDFSSDFIPNEESYPGPNSDLPSAYNLQHETSSPWHPTRCATQTPQSSTSVGSVRCKACHKSVFFSAMNEHVPNCEQLRERGKFQGKTAATVVDDKRGKKRTASREPEGSSPSSKKIIKPVPQVREGRPNGTPVNYDKERGLNEDKNLPYWHFPYEHNEPLLHWKPEQNRNSVERSTQLYSSPSSGSAITGPSRTYSSPKQHNFQGARGVTMSNVVFNNVGRDQIHQNFHDHSRDVLWEAIRNVGAFHNSEIQVERGHCLPGTRQAVLQLIHEWRVSGSQSPPVCWLSGAAGVGKSAIALTVADECEKDGLVASFFFFRSDPRRNNPSSLILSIAHGLVMTRPHLKPLVNWKITANPTLLEAKLEYQYEELVLEHLSLPSAKRCPDIVIIDGLDECSNGDTQQRVLSIIFSTYEQPFHSPLRFLICSRPESWIRESFESRESRGLKHIKLDDAFRPRYDIELYFDKQFRDIRRDPKYKQVRFPNTWPSPEDLELLLEKADGQFVYASTVIKFIKADYTLPTYQLRIILDAISKGSSDSQSTHAPFNDLDELYLIVLRANPDRHKHLLSILAAILIVQNPSSGFIELLLGLPAGMVALTLRAMHSVLDIRDWEDEIRVYHTSFADFLFDRARSKEFFINGHLWYDFMDGRWSKTLREQCKKDPELLRSDGDSANSALVRRLVREWNDFLRQPVTGREESYKGQLPRIARG</sequence>
<feature type="region of interest" description="Disordered" evidence="2">
    <location>
        <begin position="100"/>
        <end position="155"/>
    </location>
</feature>
<dbReference type="PANTHER" id="PTHR10039">
    <property type="entry name" value="AMELOGENIN"/>
    <property type="match status" value="1"/>
</dbReference>
<dbReference type="Gene3D" id="3.40.50.300">
    <property type="entry name" value="P-loop containing nucleotide triphosphate hydrolases"/>
    <property type="match status" value="1"/>
</dbReference>
<organism evidence="4 5">
    <name type="scientific">Marasmius oreades</name>
    <name type="common">fairy-ring Marasmius</name>
    <dbReference type="NCBI Taxonomy" id="181124"/>
    <lineage>
        <taxon>Eukaryota</taxon>
        <taxon>Fungi</taxon>
        <taxon>Dikarya</taxon>
        <taxon>Basidiomycota</taxon>
        <taxon>Agaricomycotina</taxon>
        <taxon>Agaricomycetes</taxon>
        <taxon>Agaricomycetidae</taxon>
        <taxon>Agaricales</taxon>
        <taxon>Marasmiineae</taxon>
        <taxon>Marasmiaceae</taxon>
        <taxon>Marasmius</taxon>
    </lineage>
</organism>
<evidence type="ECO:0000256" key="2">
    <source>
        <dbReference type="SAM" id="MobiDB-lite"/>
    </source>
</evidence>
<proteinExistence type="predicted"/>
<feature type="compositionally biased region" description="Polar residues" evidence="2">
    <location>
        <begin position="39"/>
        <end position="64"/>
    </location>
</feature>
<name>A0A9P7V029_9AGAR</name>
<feature type="region of interest" description="Disordered" evidence="2">
    <location>
        <begin position="20"/>
        <end position="64"/>
    </location>
</feature>
<dbReference type="KEGG" id="more:E1B28_005141"/>
<dbReference type="InterPro" id="IPR027417">
    <property type="entry name" value="P-loop_NTPase"/>
</dbReference>
<comment type="caution">
    <text evidence="4">The sequence shown here is derived from an EMBL/GenBank/DDBJ whole genome shotgun (WGS) entry which is preliminary data.</text>
</comment>
<evidence type="ECO:0000256" key="1">
    <source>
        <dbReference type="ARBA" id="ARBA00022737"/>
    </source>
</evidence>
<reference evidence="4" key="1">
    <citation type="journal article" date="2021" name="Genome Biol. Evol.">
        <title>The assembled and annotated genome of the fairy-ring fungus Marasmius oreades.</title>
        <authorList>
            <person name="Hiltunen M."/>
            <person name="Ament-Velasquez S.L."/>
            <person name="Johannesson H."/>
        </authorList>
    </citation>
    <scope>NUCLEOTIDE SEQUENCE</scope>
    <source>
        <strain evidence="4">03SP1</strain>
    </source>
</reference>
<dbReference type="SUPFAM" id="SSF52540">
    <property type="entry name" value="P-loop containing nucleoside triphosphate hydrolases"/>
    <property type="match status" value="1"/>
</dbReference>
<dbReference type="EMBL" id="CM032182">
    <property type="protein sequence ID" value="KAG7097823.1"/>
    <property type="molecule type" value="Genomic_DNA"/>
</dbReference>
<dbReference type="Pfam" id="PF24883">
    <property type="entry name" value="NPHP3_N"/>
    <property type="match status" value="1"/>
</dbReference>
<gene>
    <name evidence="4" type="ORF">E1B28_005141</name>
</gene>
<accession>A0A9P7V029</accession>
<dbReference type="AlphaFoldDB" id="A0A9P7V029"/>
<dbReference type="GeneID" id="66074217"/>
<feature type="region of interest" description="Disordered" evidence="2">
    <location>
        <begin position="183"/>
        <end position="219"/>
    </location>
</feature>
<feature type="domain" description="Nephrocystin 3-like N-terminal" evidence="3">
    <location>
        <begin position="285"/>
        <end position="442"/>
    </location>
</feature>